<protein>
    <submittedName>
        <fullName evidence="1">Uncharacterized protein</fullName>
    </submittedName>
</protein>
<name>A0A426Z596_ENSVE</name>
<proteinExistence type="predicted"/>
<accession>A0A426Z596</accession>
<evidence type="ECO:0000313" key="2">
    <source>
        <dbReference type="Proteomes" id="UP000287651"/>
    </source>
</evidence>
<sequence length="59" mass="5951">MLMMSLGAVSPISGRCASTSPLVGMQLSPDPSSSCKVSLTLLPPTLSSPTPPPTVPITL</sequence>
<dbReference type="EMBL" id="AMZH03008340">
    <property type="protein sequence ID" value="RRT59160.1"/>
    <property type="molecule type" value="Genomic_DNA"/>
</dbReference>
<evidence type="ECO:0000313" key="1">
    <source>
        <dbReference type="EMBL" id="RRT59160.1"/>
    </source>
</evidence>
<organism evidence="1 2">
    <name type="scientific">Ensete ventricosum</name>
    <name type="common">Abyssinian banana</name>
    <name type="synonym">Musa ensete</name>
    <dbReference type="NCBI Taxonomy" id="4639"/>
    <lineage>
        <taxon>Eukaryota</taxon>
        <taxon>Viridiplantae</taxon>
        <taxon>Streptophyta</taxon>
        <taxon>Embryophyta</taxon>
        <taxon>Tracheophyta</taxon>
        <taxon>Spermatophyta</taxon>
        <taxon>Magnoliopsida</taxon>
        <taxon>Liliopsida</taxon>
        <taxon>Zingiberales</taxon>
        <taxon>Musaceae</taxon>
        <taxon>Ensete</taxon>
    </lineage>
</organism>
<reference evidence="2" key="1">
    <citation type="journal article" date="2014" name="Agronomy (Basel)">
        <title>A Draft Genome Sequence for Ensete ventricosum, the Drought-Tolerant Tree Against Hunger.</title>
        <authorList>
            <person name="Harrison J."/>
            <person name="Moore K.A."/>
            <person name="Paszkiewicz K."/>
            <person name="Jones T."/>
            <person name="Grant M."/>
            <person name="Ambacheew D."/>
            <person name="Muzemil S."/>
            <person name="Studholme D.J."/>
        </authorList>
    </citation>
    <scope>NUCLEOTIDE SEQUENCE [LARGE SCALE GENOMIC DNA]</scope>
</reference>
<gene>
    <name evidence="1" type="ORF">B296_00041602</name>
</gene>
<dbReference type="Proteomes" id="UP000287651">
    <property type="component" value="Unassembled WGS sequence"/>
</dbReference>
<dbReference type="AlphaFoldDB" id="A0A426Z596"/>
<comment type="caution">
    <text evidence="1">The sequence shown here is derived from an EMBL/GenBank/DDBJ whole genome shotgun (WGS) entry which is preliminary data.</text>
</comment>